<organism evidence="1 2">
    <name type="scientific">Bauhinia variegata</name>
    <name type="common">Purple orchid tree</name>
    <name type="synonym">Phanera variegata</name>
    <dbReference type="NCBI Taxonomy" id="167791"/>
    <lineage>
        <taxon>Eukaryota</taxon>
        <taxon>Viridiplantae</taxon>
        <taxon>Streptophyta</taxon>
        <taxon>Embryophyta</taxon>
        <taxon>Tracheophyta</taxon>
        <taxon>Spermatophyta</taxon>
        <taxon>Magnoliopsida</taxon>
        <taxon>eudicotyledons</taxon>
        <taxon>Gunneridae</taxon>
        <taxon>Pentapetalae</taxon>
        <taxon>rosids</taxon>
        <taxon>fabids</taxon>
        <taxon>Fabales</taxon>
        <taxon>Fabaceae</taxon>
        <taxon>Cercidoideae</taxon>
        <taxon>Cercideae</taxon>
        <taxon>Bauhiniinae</taxon>
        <taxon>Bauhinia</taxon>
    </lineage>
</organism>
<reference evidence="1 2" key="1">
    <citation type="journal article" date="2022" name="DNA Res.">
        <title>Chromosomal-level genome assembly of the orchid tree Bauhinia variegata (Leguminosae; Cercidoideae) supports the allotetraploid origin hypothesis of Bauhinia.</title>
        <authorList>
            <person name="Zhong Y."/>
            <person name="Chen Y."/>
            <person name="Zheng D."/>
            <person name="Pang J."/>
            <person name="Liu Y."/>
            <person name="Luo S."/>
            <person name="Meng S."/>
            <person name="Qian L."/>
            <person name="Wei D."/>
            <person name="Dai S."/>
            <person name="Zhou R."/>
        </authorList>
    </citation>
    <scope>NUCLEOTIDE SEQUENCE [LARGE SCALE GENOMIC DNA]</scope>
    <source>
        <strain evidence="1">BV-YZ2020</strain>
    </source>
</reference>
<evidence type="ECO:0000313" key="2">
    <source>
        <dbReference type="Proteomes" id="UP000828941"/>
    </source>
</evidence>
<protein>
    <submittedName>
        <fullName evidence="1">Uncharacterized protein</fullName>
    </submittedName>
</protein>
<dbReference type="Proteomes" id="UP000828941">
    <property type="component" value="Chromosome 5"/>
</dbReference>
<evidence type="ECO:0000313" key="1">
    <source>
        <dbReference type="EMBL" id="KAI4346106.1"/>
    </source>
</evidence>
<comment type="caution">
    <text evidence="1">The sequence shown here is derived from an EMBL/GenBank/DDBJ whole genome shotgun (WGS) entry which is preliminary data.</text>
</comment>
<sequence>MAISIPFFLLLLALYFQYCSSSSSSQVLFLSVEKPEDVIVSKNGLFSAGFQAIGENAYCFAIWFTQPDHQNPTIAWMANRDQPVNGIRSTLSLMKTGNLVLTDAGKFIAWTTDTASSKTLELVLENNGNLVLRELQGSILWQSFDFPTNTLLPGQNLTRSIKLVSSRSETNQSSGFYKLFYDNDNILRLLYDGPDISSTYWPDPWKSLWDAGRSTYNGSRVAVLDALGYFVSSDNYNFKTSDYGLVLQRRLTLDSDGNLRVYSREQDTNEWYVSWLVKSQPCTIHGICGPNSTCSYDSKHGRKCSCLQGYAMRNHSDWSYGCKPKFQLSCNRSNSWFQPTHNIEFYGYDLNHTENSTYRECENLCLQSCDCKGFQLSFQNGQYFTCYTKYLLLNGRCSPSFEGATYLRVPKGMHNFSSHRQTDGECTHVNFVKIDRVYTKEHENSFVKFFLWFVPAIGAFEIFTVFSVWVFLIRTKLKSNRDQQGYHIVANGFRKFSYEELKDATRGFSEEIGRGAGGVVYKGVLSDQRVAAIKRLNEANQGEEEFLTEASIIGRLNHMNLIEMWGYCAEGKHRLLVYEYMENGSLAGNLMSNTLDWKKMYDISLGMARGLAYLHEECLDWILHCDIKPQNILLDSNYQPKIADFGLSKLQNRNNLNNSSFSMIRGTRGYMAPEWIFKLPITSKVDVYSYGIVLLEMITGKSSTMGVQNVSGVEEPHGRLVTWVREKRNQRFEMASWVEEII</sequence>
<name>A0ACB9PCN2_BAUVA</name>
<gene>
    <name evidence="1" type="ORF">L6164_013186</name>
</gene>
<accession>A0ACB9PCN2</accession>
<proteinExistence type="predicted"/>
<dbReference type="EMBL" id="CM039430">
    <property type="protein sequence ID" value="KAI4346106.1"/>
    <property type="molecule type" value="Genomic_DNA"/>
</dbReference>
<keyword evidence="2" id="KW-1185">Reference proteome</keyword>